<dbReference type="InterPro" id="IPR019009">
    <property type="entry name" value="SRP_receptor_beta_su"/>
</dbReference>
<dbReference type="GO" id="GO:0005789">
    <property type="term" value="C:endoplasmic reticulum membrane"/>
    <property type="evidence" value="ECO:0007669"/>
    <property type="project" value="UniProtKB-SubCell"/>
</dbReference>
<dbReference type="Pfam" id="PF09439">
    <property type="entry name" value="SRPRB"/>
    <property type="match status" value="1"/>
</dbReference>
<comment type="subcellular location">
    <subcellularLocation>
        <location evidence="1">Endoplasmic reticulum membrane</location>
        <topology evidence="1">Single-pass membrane protein</topology>
    </subcellularLocation>
</comment>
<dbReference type="Proteomes" id="UP000230249">
    <property type="component" value="Unassembled WGS sequence"/>
</dbReference>
<feature type="signal peptide" evidence="11">
    <location>
        <begin position="1"/>
        <end position="18"/>
    </location>
</feature>
<evidence type="ECO:0000256" key="6">
    <source>
        <dbReference type="ARBA" id="ARBA00022824"/>
    </source>
</evidence>
<dbReference type="AlphaFoldDB" id="A0AAW0VHC7"/>
<dbReference type="EMBL" id="PEKT03000002">
    <property type="protein sequence ID" value="KAK8441114.1"/>
    <property type="molecule type" value="Genomic_DNA"/>
</dbReference>
<keyword evidence="6" id="KW-0256">Endoplasmic reticulum</keyword>
<comment type="similarity">
    <text evidence="2">Belongs to the SRP receptor beta subunit family.</text>
</comment>
<accession>A0AAW0VHC7</accession>
<proteinExistence type="inferred from homology"/>
<keyword evidence="11" id="KW-0732">Signal</keyword>
<name>A0AAW0VHC7_CANAR</name>
<evidence type="ECO:0000256" key="8">
    <source>
        <dbReference type="ARBA" id="ARBA00023134"/>
    </source>
</evidence>
<feature type="chain" id="PRO_5043294181" description="Signal recognition particle receptor subunit beta" evidence="11">
    <location>
        <begin position="19"/>
        <end position="278"/>
    </location>
</feature>
<evidence type="ECO:0000313" key="12">
    <source>
        <dbReference type="EMBL" id="KAK8441114.1"/>
    </source>
</evidence>
<dbReference type="InterPro" id="IPR027417">
    <property type="entry name" value="P-loop_NTPase"/>
</dbReference>
<dbReference type="Gene3D" id="3.40.50.300">
    <property type="entry name" value="P-loop containing nucleotide triphosphate hydrolases"/>
    <property type="match status" value="1"/>
</dbReference>
<evidence type="ECO:0000256" key="1">
    <source>
        <dbReference type="ARBA" id="ARBA00004389"/>
    </source>
</evidence>
<keyword evidence="7" id="KW-1133">Transmembrane helix</keyword>
<comment type="caution">
    <text evidence="12">The sequence shown here is derived from an EMBL/GenBank/DDBJ whole genome shotgun (WGS) entry which is preliminary data.</text>
</comment>
<sequence length="278" mass="30774">MDSVQLILLTAVLGLALALVLFSFQGKKVATGKSRSPYFKPTFLVVGANGAGKTSLFYKLQDGAEQLSTVSSLEPNVGKISIPFSNPAIQKEYQFIDYPGHLKYSQLMKKLITEDITVKNLKGVIFVIDSSSQSLAQEGRVATICKLLYDLLSITEKVPMGIDYLFAINKQDLFDTKPVFKVKNMIEEEITKLVKEELSATGQARGGSGIDNDDDDAEAFSKEESTREFWKALMGSSPAFKFELLEGNMEFLGGSALKNKVQNWQNWFDEKAMNYGGM</sequence>
<organism evidence="12 13">
    <name type="scientific">Candidozyma auris</name>
    <name type="common">Yeast</name>
    <name type="synonym">Candida auris</name>
    <dbReference type="NCBI Taxonomy" id="498019"/>
    <lineage>
        <taxon>Eukaryota</taxon>
        <taxon>Fungi</taxon>
        <taxon>Dikarya</taxon>
        <taxon>Ascomycota</taxon>
        <taxon>Saccharomycotina</taxon>
        <taxon>Pichiomycetes</taxon>
        <taxon>Metschnikowiaceae</taxon>
        <taxon>Candidozyma</taxon>
    </lineage>
</organism>
<dbReference type="SUPFAM" id="SSF52540">
    <property type="entry name" value="P-loop containing nucleoside triphosphate hydrolases"/>
    <property type="match status" value="1"/>
</dbReference>
<protein>
    <recommendedName>
        <fullName evidence="3">Signal recognition particle receptor subunit beta</fullName>
    </recommendedName>
</protein>
<evidence type="ECO:0000256" key="9">
    <source>
        <dbReference type="ARBA" id="ARBA00023136"/>
    </source>
</evidence>
<keyword evidence="4" id="KW-0812">Transmembrane</keyword>
<keyword evidence="10" id="KW-0675">Receptor</keyword>
<keyword evidence="5" id="KW-0547">Nucleotide-binding</keyword>
<evidence type="ECO:0000256" key="5">
    <source>
        <dbReference type="ARBA" id="ARBA00022741"/>
    </source>
</evidence>
<evidence type="ECO:0000256" key="11">
    <source>
        <dbReference type="SAM" id="SignalP"/>
    </source>
</evidence>
<evidence type="ECO:0000313" key="13">
    <source>
        <dbReference type="Proteomes" id="UP000230249"/>
    </source>
</evidence>
<evidence type="ECO:0000256" key="4">
    <source>
        <dbReference type="ARBA" id="ARBA00022692"/>
    </source>
</evidence>
<evidence type="ECO:0000256" key="3">
    <source>
        <dbReference type="ARBA" id="ARBA00020256"/>
    </source>
</evidence>
<evidence type="ECO:0000256" key="10">
    <source>
        <dbReference type="ARBA" id="ARBA00023170"/>
    </source>
</evidence>
<reference evidence="12 13" key="1">
    <citation type="journal article" date="2017" name="Clin. Infect. Dis.">
        <title>Simultaneous emergence of multidrug-resistant Candida auris on 3 continents confirmed by whole-genome sequencing and epidemiological analyses.</title>
        <authorList>
            <person name="Lockhart S.R."/>
            <person name="Etienne K.A."/>
            <person name="Vallabhaneni S."/>
            <person name="Farooqi J."/>
            <person name="Chowdhary A."/>
            <person name="Govender N.P."/>
            <person name="Colombo A.L."/>
            <person name="Calvo B."/>
            <person name="Cuomo C.A."/>
            <person name="Desjardins C.A."/>
            <person name="Berkow E.L."/>
            <person name="Castanheira M."/>
            <person name="Magobo R.E."/>
            <person name="Jabeen K."/>
            <person name="Asghar R.J."/>
            <person name="Meis J.F."/>
            <person name="Jackson B."/>
            <person name="Chiller T."/>
            <person name="Litvintseva A.P."/>
        </authorList>
    </citation>
    <scope>NUCLEOTIDE SEQUENCE [LARGE SCALE GENOMIC DNA]</scope>
    <source>
        <strain evidence="12 13">B8441</strain>
    </source>
</reference>
<gene>
    <name evidence="12" type="ORF">B9J08_02422</name>
</gene>
<reference evidence="12 13" key="2">
    <citation type="journal article" date="2018" name="Nat. Commun.">
        <title>Genomic insights into multidrug-resistance, mating and virulence in Candida auris and related emerging species.</title>
        <authorList>
            <person name="Munoz J.F."/>
            <person name="Gade L."/>
            <person name="Chow N.A."/>
            <person name="Loparev V.N."/>
            <person name="Juieng P."/>
            <person name="Berkow E.L."/>
            <person name="Farrer R.A."/>
            <person name="Litvintseva A.P."/>
            <person name="Cuomo C.A."/>
        </authorList>
    </citation>
    <scope>GENOME REANNOTATION</scope>
    <source>
        <strain evidence="12 13">B8441</strain>
    </source>
</reference>
<evidence type="ECO:0000256" key="7">
    <source>
        <dbReference type="ARBA" id="ARBA00022989"/>
    </source>
</evidence>
<keyword evidence="8" id="KW-0342">GTP-binding</keyword>
<keyword evidence="9" id="KW-0472">Membrane</keyword>
<evidence type="ECO:0000256" key="2">
    <source>
        <dbReference type="ARBA" id="ARBA00005619"/>
    </source>
</evidence>
<dbReference type="GO" id="GO:0005525">
    <property type="term" value="F:GTP binding"/>
    <property type="evidence" value="ECO:0007669"/>
    <property type="project" value="UniProtKB-KW"/>
</dbReference>
<keyword evidence="13" id="KW-1185">Reference proteome</keyword>